<accession>X0TQ66</accession>
<organism evidence="1">
    <name type="scientific">marine sediment metagenome</name>
    <dbReference type="NCBI Taxonomy" id="412755"/>
    <lineage>
        <taxon>unclassified sequences</taxon>
        <taxon>metagenomes</taxon>
        <taxon>ecological metagenomes</taxon>
    </lineage>
</organism>
<dbReference type="AlphaFoldDB" id="X0TQ66"/>
<proteinExistence type="predicted"/>
<comment type="caution">
    <text evidence="1">The sequence shown here is derived from an EMBL/GenBank/DDBJ whole genome shotgun (WGS) entry which is preliminary data.</text>
</comment>
<dbReference type="EMBL" id="BARS01008399">
    <property type="protein sequence ID" value="GAF78265.1"/>
    <property type="molecule type" value="Genomic_DNA"/>
</dbReference>
<reference evidence="1" key="1">
    <citation type="journal article" date="2014" name="Front. Microbiol.">
        <title>High frequency of phylogenetically diverse reductive dehalogenase-homologous genes in deep subseafloor sedimentary metagenomes.</title>
        <authorList>
            <person name="Kawai M."/>
            <person name="Futagami T."/>
            <person name="Toyoda A."/>
            <person name="Takaki Y."/>
            <person name="Nishi S."/>
            <person name="Hori S."/>
            <person name="Arai W."/>
            <person name="Tsubouchi T."/>
            <person name="Morono Y."/>
            <person name="Uchiyama I."/>
            <person name="Ito T."/>
            <person name="Fujiyama A."/>
            <person name="Inagaki F."/>
            <person name="Takami H."/>
        </authorList>
    </citation>
    <scope>NUCLEOTIDE SEQUENCE</scope>
    <source>
        <strain evidence="1">Expedition CK06-06</strain>
    </source>
</reference>
<sequence>MNTRRDKITKTITPEDRGDNEAVADFLKKLSEMETVDLDFRSMVLRAMDEAEVGDRVREVIEEAIL</sequence>
<name>X0TQ66_9ZZZZ</name>
<evidence type="ECO:0000313" key="1">
    <source>
        <dbReference type="EMBL" id="GAF78265.1"/>
    </source>
</evidence>
<gene>
    <name evidence="1" type="ORF">S01H1_16030</name>
</gene>
<protein>
    <submittedName>
        <fullName evidence="1">Uncharacterized protein</fullName>
    </submittedName>
</protein>